<dbReference type="EMBL" id="JAPFFF010000007">
    <property type="protein sequence ID" value="KAK8885301.1"/>
    <property type="molecule type" value="Genomic_DNA"/>
</dbReference>
<protein>
    <submittedName>
        <fullName evidence="1">Uncharacterized protein</fullName>
    </submittedName>
</protein>
<proteinExistence type="predicted"/>
<organism evidence="1 2">
    <name type="scientific">Tritrichomonas musculus</name>
    <dbReference type="NCBI Taxonomy" id="1915356"/>
    <lineage>
        <taxon>Eukaryota</taxon>
        <taxon>Metamonada</taxon>
        <taxon>Parabasalia</taxon>
        <taxon>Tritrichomonadida</taxon>
        <taxon>Tritrichomonadidae</taxon>
        <taxon>Tritrichomonas</taxon>
    </lineage>
</organism>
<dbReference type="Proteomes" id="UP001470230">
    <property type="component" value="Unassembled WGS sequence"/>
</dbReference>
<name>A0ABR2K2X7_9EUKA</name>
<reference evidence="1 2" key="1">
    <citation type="submission" date="2024-04" db="EMBL/GenBank/DDBJ databases">
        <title>Tritrichomonas musculus Genome.</title>
        <authorList>
            <person name="Alves-Ferreira E."/>
            <person name="Grigg M."/>
            <person name="Lorenzi H."/>
            <person name="Galac M."/>
        </authorList>
    </citation>
    <scope>NUCLEOTIDE SEQUENCE [LARGE SCALE GENOMIC DNA]</scope>
    <source>
        <strain evidence="1 2">EAF2021</strain>
    </source>
</reference>
<accession>A0ABR2K2X7</accession>
<sequence>MYPSRVLTNDDKMKEMYVKDLFKGQKILIVMPHDCSLNIDKIYLESSFDEKNDCSVKKTVGFYGIDIKIVQNYDAAIDELTNQTNQVE</sequence>
<keyword evidence="2" id="KW-1185">Reference proteome</keyword>
<comment type="caution">
    <text evidence="1">The sequence shown here is derived from an EMBL/GenBank/DDBJ whole genome shotgun (WGS) entry which is preliminary data.</text>
</comment>
<evidence type="ECO:0000313" key="2">
    <source>
        <dbReference type="Proteomes" id="UP001470230"/>
    </source>
</evidence>
<evidence type="ECO:0000313" key="1">
    <source>
        <dbReference type="EMBL" id="KAK8885301.1"/>
    </source>
</evidence>
<gene>
    <name evidence="1" type="ORF">M9Y10_040747</name>
</gene>